<dbReference type="Pfam" id="PF11951">
    <property type="entry name" value="Fungal_trans_2"/>
    <property type="match status" value="1"/>
</dbReference>
<keyword evidence="1" id="KW-0539">Nucleus</keyword>
<reference evidence="2 3" key="1">
    <citation type="submission" date="2024-02" db="EMBL/GenBank/DDBJ databases">
        <title>De novo assembly and annotation of 12 fungi associated with fruit tree decline syndrome in Ontario, Canada.</title>
        <authorList>
            <person name="Sulman M."/>
            <person name="Ellouze W."/>
            <person name="Ilyukhin E."/>
        </authorList>
    </citation>
    <scope>NUCLEOTIDE SEQUENCE [LARGE SCALE GENOMIC DNA]</scope>
    <source>
        <strain evidence="2 3">M169</strain>
    </source>
</reference>
<dbReference type="PANTHER" id="PTHR47784">
    <property type="entry name" value="STEROL UPTAKE CONTROL PROTEIN 2"/>
    <property type="match status" value="1"/>
</dbReference>
<gene>
    <name evidence="2" type="ORF">SLS63_010893</name>
</gene>
<proteinExistence type="predicted"/>
<dbReference type="Proteomes" id="UP001430848">
    <property type="component" value="Unassembled WGS sequence"/>
</dbReference>
<evidence type="ECO:0000313" key="3">
    <source>
        <dbReference type="Proteomes" id="UP001430848"/>
    </source>
</evidence>
<evidence type="ECO:0000313" key="2">
    <source>
        <dbReference type="EMBL" id="KAK7716886.1"/>
    </source>
</evidence>
<sequence>MELFSHFIFNTAPSLDEYNPPDRAQLQVMMPAALSVPYVMYQVLALSALHLSHTNPSRADYHREEATALQTQALALFNESGAEVTAETCAPMLIFSSFLGLHTLAEAVTTSSTDGIGFLDRFVMYLNLHRGVRAVTGQAWELLSQSSVSSVLSRAEQALSAAPSQQSQEQANIVAERLNKLLDDADMGTNSEQACRDAVSRLQLFYFTSDAKCGS</sequence>
<dbReference type="PANTHER" id="PTHR47784:SF4">
    <property type="entry name" value="ZN(II)2CYS6 TRANSCRIPTION FACTOR (EUROFUNG)"/>
    <property type="match status" value="1"/>
</dbReference>
<dbReference type="EMBL" id="JAKNSF020000096">
    <property type="protein sequence ID" value="KAK7716886.1"/>
    <property type="molecule type" value="Genomic_DNA"/>
</dbReference>
<keyword evidence="3" id="KW-1185">Reference proteome</keyword>
<evidence type="ECO:0000256" key="1">
    <source>
        <dbReference type="ARBA" id="ARBA00023242"/>
    </source>
</evidence>
<protein>
    <recommendedName>
        <fullName evidence="4">Transcription factor domain-containing protein</fullName>
    </recommendedName>
</protein>
<dbReference type="InterPro" id="IPR053157">
    <property type="entry name" value="Sterol_Uptake_Regulator"/>
</dbReference>
<evidence type="ECO:0008006" key="4">
    <source>
        <dbReference type="Google" id="ProtNLM"/>
    </source>
</evidence>
<name>A0ABR1NVM1_DIAER</name>
<comment type="caution">
    <text evidence="2">The sequence shown here is derived from an EMBL/GenBank/DDBJ whole genome shotgun (WGS) entry which is preliminary data.</text>
</comment>
<dbReference type="InterPro" id="IPR021858">
    <property type="entry name" value="Fun_TF"/>
</dbReference>
<organism evidence="2 3">
    <name type="scientific">Diaporthe eres</name>
    <name type="common">Phomopsis oblonga</name>
    <dbReference type="NCBI Taxonomy" id="83184"/>
    <lineage>
        <taxon>Eukaryota</taxon>
        <taxon>Fungi</taxon>
        <taxon>Dikarya</taxon>
        <taxon>Ascomycota</taxon>
        <taxon>Pezizomycotina</taxon>
        <taxon>Sordariomycetes</taxon>
        <taxon>Sordariomycetidae</taxon>
        <taxon>Diaporthales</taxon>
        <taxon>Diaporthaceae</taxon>
        <taxon>Diaporthe</taxon>
        <taxon>Diaporthe eres species complex</taxon>
    </lineage>
</organism>
<accession>A0ABR1NVM1</accession>